<dbReference type="Pfam" id="PF17863">
    <property type="entry name" value="AAA_lid_2"/>
    <property type="match status" value="1"/>
</dbReference>
<evidence type="ECO:0000313" key="3">
    <source>
        <dbReference type="Proteomes" id="UP000568380"/>
    </source>
</evidence>
<sequence>MPERHPLLPYSYLVGQEALRRGLEIAYVMPSVGGILISGERGTAKSTAVRSFARMMYGELPVTLPINATDDRVMGGLRIDALMRGDTEEQPGLLEQAGEQGVLYVDEVNLLDDHIVNLILDVVSTGLLVVQREGLDKPAIPVTFTLVGTMNPEEGTLRPQLLDRFGLLVPISAETSAETRNEVLKTVLRFDVERAKERSGWLEDGAALDRAHRERIAAAREAARGMPVREELTILCARIAAEFELAGHRGEIVMAQAARALAALEGREGVGEEDVAGVAPYAIMHRRREVAYGEGIAWTGEDARRLRKVLSGP</sequence>
<dbReference type="Gene3D" id="3.40.50.300">
    <property type="entry name" value="P-loop containing nucleotide triphosphate hydrolases"/>
    <property type="match status" value="1"/>
</dbReference>
<protein>
    <submittedName>
        <fullName evidence="2">Magnesium chelatase subunit I</fullName>
        <ecNumber evidence="2">6.6.1.1</ecNumber>
    </submittedName>
</protein>
<dbReference type="SUPFAM" id="SSF52540">
    <property type="entry name" value="P-loop containing nucleoside triphosphate hydrolases"/>
    <property type="match status" value="1"/>
</dbReference>
<dbReference type="Proteomes" id="UP000568380">
    <property type="component" value="Unassembled WGS sequence"/>
</dbReference>
<keyword evidence="2" id="KW-0436">Ligase</keyword>
<keyword evidence="3" id="KW-1185">Reference proteome</keyword>
<dbReference type="PANTHER" id="PTHR35023:SF1">
    <property type="entry name" value="MG-PROTOPORPHYRIN IX CHELATASE"/>
    <property type="match status" value="1"/>
</dbReference>
<name>A0A7W8ABE7_9ACTN</name>
<dbReference type="InterPro" id="IPR041628">
    <property type="entry name" value="ChlI/MoxR_AAA_lid"/>
</dbReference>
<evidence type="ECO:0000259" key="1">
    <source>
        <dbReference type="SMART" id="SM00382"/>
    </source>
</evidence>
<dbReference type="InterPro" id="IPR003593">
    <property type="entry name" value="AAA+_ATPase"/>
</dbReference>
<dbReference type="Gene3D" id="1.10.8.80">
    <property type="entry name" value="Magnesium chelatase subunit I, C-Terminal domain"/>
    <property type="match status" value="1"/>
</dbReference>
<dbReference type="RefSeq" id="WP_184971805.1">
    <property type="nucleotide sequence ID" value="NZ_JACHIN010000015.1"/>
</dbReference>
<evidence type="ECO:0000313" key="2">
    <source>
        <dbReference type="EMBL" id="MBB5083070.1"/>
    </source>
</evidence>
<dbReference type="PANTHER" id="PTHR35023">
    <property type="entry name" value="CHELATASE-RELATED"/>
    <property type="match status" value="1"/>
</dbReference>
<accession>A0A7W8ABE7</accession>
<dbReference type="GO" id="GO:0016851">
    <property type="term" value="F:magnesium chelatase activity"/>
    <property type="evidence" value="ECO:0007669"/>
    <property type="project" value="UniProtKB-EC"/>
</dbReference>
<gene>
    <name evidence="2" type="ORF">HNR40_008573</name>
</gene>
<dbReference type="GO" id="GO:0016887">
    <property type="term" value="F:ATP hydrolysis activity"/>
    <property type="evidence" value="ECO:0007669"/>
    <property type="project" value="InterPro"/>
</dbReference>
<feature type="domain" description="AAA+ ATPase" evidence="1">
    <location>
        <begin position="31"/>
        <end position="175"/>
    </location>
</feature>
<dbReference type="AlphaFoldDB" id="A0A7W8ABE7"/>
<dbReference type="InterPro" id="IPR052989">
    <property type="entry name" value="Mg-chelatase_DI-like"/>
</dbReference>
<dbReference type="EC" id="6.6.1.1" evidence="2"/>
<dbReference type="GO" id="GO:0005524">
    <property type="term" value="F:ATP binding"/>
    <property type="evidence" value="ECO:0007669"/>
    <property type="project" value="InterPro"/>
</dbReference>
<dbReference type="InterPro" id="IPR027417">
    <property type="entry name" value="P-loop_NTPase"/>
</dbReference>
<comment type="caution">
    <text evidence="2">The sequence shown here is derived from an EMBL/GenBank/DDBJ whole genome shotgun (WGS) entry which is preliminary data.</text>
</comment>
<dbReference type="CDD" id="cd00009">
    <property type="entry name" value="AAA"/>
    <property type="match status" value="1"/>
</dbReference>
<dbReference type="SMART" id="SM00382">
    <property type="entry name" value="AAA"/>
    <property type="match status" value="1"/>
</dbReference>
<reference evidence="2 3" key="1">
    <citation type="submission" date="2020-08" db="EMBL/GenBank/DDBJ databases">
        <title>Genomic Encyclopedia of Type Strains, Phase IV (KMG-IV): sequencing the most valuable type-strain genomes for metagenomic binning, comparative biology and taxonomic classification.</title>
        <authorList>
            <person name="Goeker M."/>
        </authorList>
    </citation>
    <scope>NUCLEOTIDE SEQUENCE [LARGE SCALE GENOMIC DNA]</scope>
    <source>
        <strain evidence="2 3">DSM 45385</strain>
    </source>
</reference>
<dbReference type="Pfam" id="PF07728">
    <property type="entry name" value="AAA_5"/>
    <property type="match status" value="1"/>
</dbReference>
<organism evidence="2 3">
    <name type="scientific">Nonomuraea endophytica</name>
    <dbReference type="NCBI Taxonomy" id="714136"/>
    <lineage>
        <taxon>Bacteria</taxon>
        <taxon>Bacillati</taxon>
        <taxon>Actinomycetota</taxon>
        <taxon>Actinomycetes</taxon>
        <taxon>Streptosporangiales</taxon>
        <taxon>Streptosporangiaceae</taxon>
        <taxon>Nonomuraea</taxon>
    </lineage>
</organism>
<proteinExistence type="predicted"/>
<dbReference type="InterPro" id="IPR011704">
    <property type="entry name" value="ATPase_dyneun-rel_AAA"/>
</dbReference>
<dbReference type="EMBL" id="JACHIN010000015">
    <property type="protein sequence ID" value="MBB5083070.1"/>
    <property type="molecule type" value="Genomic_DNA"/>
</dbReference>